<feature type="non-terminal residue" evidence="7">
    <location>
        <position position="539"/>
    </location>
</feature>
<dbReference type="AlphaFoldDB" id="A0A9W8ID86"/>
<feature type="region of interest" description="Disordered" evidence="5">
    <location>
        <begin position="23"/>
        <end position="59"/>
    </location>
</feature>
<dbReference type="PANTHER" id="PTHR15272">
    <property type="entry name" value="CHROMATIN ASSEMBLY FACTOR 1 SUBUNIT A CAF-1 SUBUNIT A"/>
    <property type="match status" value="1"/>
</dbReference>
<dbReference type="OrthoDB" id="440676at2759"/>
<name>A0A9W8ID86_9FUNG</name>
<evidence type="ECO:0000256" key="1">
    <source>
        <dbReference type="ARBA" id="ARBA00004123"/>
    </source>
</evidence>
<evidence type="ECO:0000256" key="4">
    <source>
        <dbReference type="ARBA" id="ARBA00023242"/>
    </source>
</evidence>
<evidence type="ECO:0000259" key="6">
    <source>
        <dbReference type="Pfam" id="PF12253"/>
    </source>
</evidence>
<proteinExistence type="predicted"/>
<protein>
    <recommendedName>
        <fullName evidence="6">Chromatin assembly factor 1 subunit A dimerization domain-containing protein</fullName>
    </recommendedName>
</protein>
<accession>A0A9W8ID86</accession>
<sequence length="539" mass="59880">MNTLNAAAVAKKDKRLGSLKKFFGKANDTSSNTPTKQASPHNSGANEQPNLSGKTPLEGTQVTFRNGKLGLSEKKLNLERHPAVIAAVFGFHQLIAQLKQHEVDQLPLVSIPKEHWPLVAILVQERDVSLAALVKNIETQLCPVVFGEDSTKNSDIISAGAVEQAVLEIAQSKNYGVSLEDIQQHDTSYIDEVPQNLTIQRWEVKDMQLLPKDVQDVVAKRRALREEACKVCAVWFAGLDAETKTQLLAGTLKKLKGKITSAIPNQQTEASTALKETTAAAAAISIAGEGSEKITIATSSPRKKQRTLRGQRSLQNFFTTEKHAPSALPQQEIKNFYRSAFLPFHVRSHTELYRYQVPPDFDPRGIDRIVSYNVTHLDGLPDTAQLLREFVLTSKSNTSAVSGANARPLEISSVCEGVDLDEAELHLIKLRQLPIKLLQFHGCRRPAYFGTWSKNGRVVSGRRPFAREAADIDYEVDSDAEWEVDDEEGEELRSDEEEDDEDDDEDDDFDEENGFVVCDGEILTEPRQRYYEEAGGDSD</sequence>
<dbReference type="Pfam" id="PF12253">
    <property type="entry name" value="CAF1A_dimeriz"/>
    <property type="match status" value="1"/>
</dbReference>
<keyword evidence="2" id="KW-0227">DNA damage</keyword>
<reference evidence="7" key="1">
    <citation type="submission" date="2022-07" db="EMBL/GenBank/DDBJ databases">
        <title>Phylogenomic reconstructions and comparative analyses of Kickxellomycotina fungi.</title>
        <authorList>
            <person name="Reynolds N.K."/>
            <person name="Stajich J.E."/>
            <person name="Barry K."/>
            <person name="Grigoriev I.V."/>
            <person name="Crous P."/>
            <person name="Smith M.E."/>
        </authorList>
    </citation>
    <scope>NUCLEOTIDE SEQUENCE</scope>
    <source>
        <strain evidence="7">NRRL 1566</strain>
    </source>
</reference>
<feature type="compositionally biased region" description="Acidic residues" evidence="5">
    <location>
        <begin position="477"/>
        <end position="513"/>
    </location>
</feature>
<dbReference type="GO" id="GO:0006334">
    <property type="term" value="P:nucleosome assembly"/>
    <property type="evidence" value="ECO:0007669"/>
    <property type="project" value="TreeGrafter"/>
</dbReference>
<feature type="domain" description="Chromatin assembly factor 1 subunit A dimerization" evidence="6">
    <location>
        <begin position="436"/>
        <end position="508"/>
    </location>
</feature>
<feature type="region of interest" description="Disordered" evidence="5">
    <location>
        <begin position="477"/>
        <end position="517"/>
    </location>
</feature>
<dbReference type="GO" id="GO:0006281">
    <property type="term" value="P:DNA repair"/>
    <property type="evidence" value="ECO:0007669"/>
    <property type="project" value="UniProtKB-KW"/>
</dbReference>
<evidence type="ECO:0000313" key="7">
    <source>
        <dbReference type="EMBL" id="KAJ2847419.1"/>
    </source>
</evidence>
<evidence type="ECO:0000256" key="2">
    <source>
        <dbReference type="ARBA" id="ARBA00022763"/>
    </source>
</evidence>
<comment type="subcellular location">
    <subcellularLocation>
        <location evidence="1">Nucleus</location>
    </subcellularLocation>
</comment>
<keyword evidence="8" id="KW-1185">Reference proteome</keyword>
<comment type="caution">
    <text evidence="7">The sequence shown here is derived from an EMBL/GenBank/DDBJ whole genome shotgun (WGS) entry which is preliminary data.</text>
</comment>
<organism evidence="7 8">
    <name type="scientific">Coemansia brasiliensis</name>
    <dbReference type="NCBI Taxonomy" id="2650707"/>
    <lineage>
        <taxon>Eukaryota</taxon>
        <taxon>Fungi</taxon>
        <taxon>Fungi incertae sedis</taxon>
        <taxon>Zoopagomycota</taxon>
        <taxon>Kickxellomycotina</taxon>
        <taxon>Kickxellomycetes</taxon>
        <taxon>Kickxellales</taxon>
        <taxon>Kickxellaceae</taxon>
        <taxon>Coemansia</taxon>
    </lineage>
</organism>
<dbReference type="Proteomes" id="UP001139887">
    <property type="component" value="Unassembled WGS sequence"/>
</dbReference>
<dbReference type="GO" id="GO:0033186">
    <property type="term" value="C:CAF-1 complex"/>
    <property type="evidence" value="ECO:0007669"/>
    <property type="project" value="TreeGrafter"/>
</dbReference>
<evidence type="ECO:0000256" key="5">
    <source>
        <dbReference type="SAM" id="MobiDB-lite"/>
    </source>
</evidence>
<evidence type="ECO:0000313" key="8">
    <source>
        <dbReference type="Proteomes" id="UP001139887"/>
    </source>
</evidence>
<keyword evidence="4" id="KW-0539">Nucleus</keyword>
<dbReference type="PANTHER" id="PTHR15272:SF0">
    <property type="entry name" value="CHROMATIN ASSEMBLY FACTOR 1 SUBUNIT A"/>
    <property type="match status" value="1"/>
</dbReference>
<evidence type="ECO:0000256" key="3">
    <source>
        <dbReference type="ARBA" id="ARBA00023204"/>
    </source>
</evidence>
<dbReference type="EMBL" id="JANBUW010000321">
    <property type="protein sequence ID" value="KAJ2847419.1"/>
    <property type="molecule type" value="Genomic_DNA"/>
</dbReference>
<dbReference type="GO" id="GO:0005634">
    <property type="term" value="C:nucleus"/>
    <property type="evidence" value="ECO:0007669"/>
    <property type="project" value="UniProtKB-SubCell"/>
</dbReference>
<dbReference type="InterPro" id="IPR022043">
    <property type="entry name" value="CAF1A_DD"/>
</dbReference>
<feature type="compositionally biased region" description="Polar residues" evidence="5">
    <location>
        <begin position="27"/>
        <end position="59"/>
    </location>
</feature>
<gene>
    <name evidence="7" type="ORF">IWW36_003864</name>
</gene>
<keyword evidence="3" id="KW-0234">DNA repair</keyword>